<protein>
    <submittedName>
        <fullName evidence="2">Uncharacterized protein</fullName>
    </submittedName>
</protein>
<feature type="chain" id="PRO_5040473059" evidence="1">
    <location>
        <begin position="26"/>
        <end position="218"/>
    </location>
</feature>
<gene>
    <name evidence="2" type="ORF">K490DRAFT_60923</name>
</gene>
<accession>A0A9P4LZJ6</accession>
<reference evidence="2" key="1">
    <citation type="journal article" date="2020" name="Stud. Mycol.">
        <title>101 Dothideomycetes genomes: a test case for predicting lifestyles and emergence of pathogens.</title>
        <authorList>
            <person name="Haridas S."/>
            <person name="Albert R."/>
            <person name="Binder M."/>
            <person name="Bloem J."/>
            <person name="Labutti K."/>
            <person name="Salamov A."/>
            <person name="Andreopoulos B."/>
            <person name="Baker S."/>
            <person name="Barry K."/>
            <person name="Bills G."/>
            <person name="Bluhm B."/>
            <person name="Cannon C."/>
            <person name="Castanera R."/>
            <person name="Culley D."/>
            <person name="Daum C."/>
            <person name="Ezra D."/>
            <person name="Gonzalez J."/>
            <person name="Henrissat B."/>
            <person name="Kuo A."/>
            <person name="Liang C."/>
            <person name="Lipzen A."/>
            <person name="Lutzoni F."/>
            <person name="Magnuson J."/>
            <person name="Mondo S."/>
            <person name="Nolan M."/>
            <person name="Ohm R."/>
            <person name="Pangilinan J."/>
            <person name="Park H.-J."/>
            <person name="Ramirez L."/>
            <person name="Alfaro M."/>
            <person name="Sun H."/>
            <person name="Tritt A."/>
            <person name="Yoshinaga Y."/>
            <person name="Zwiers L.-H."/>
            <person name="Turgeon B."/>
            <person name="Goodwin S."/>
            <person name="Spatafora J."/>
            <person name="Crous P."/>
            <person name="Grigoriev I."/>
        </authorList>
    </citation>
    <scope>NUCLEOTIDE SEQUENCE</scope>
    <source>
        <strain evidence="2">CBS 121410</strain>
    </source>
</reference>
<evidence type="ECO:0000313" key="2">
    <source>
        <dbReference type="EMBL" id="KAF2091483.1"/>
    </source>
</evidence>
<organism evidence="2 3">
    <name type="scientific">Saccharata proteae CBS 121410</name>
    <dbReference type="NCBI Taxonomy" id="1314787"/>
    <lineage>
        <taxon>Eukaryota</taxon>
        <taxon>Fungi</taxon>
        <taxon>Dikarya</taxon>
        <taxon>Ascomycota</taxon>
        <taxon>Pezizomycotina</taxon>
        <taxon>Dothideomycetes</taxon>
        <taxon>Dothideomycetes incertae sedis</taxon>
        <taxon>Botryosphaeriales</taxon>
        <taxon>Saccharataceae</taxon>
        <taxon>Saccharata</taxon>
    </lineage>
</organism>
<dbReference type="AlphaFoldDB" id="A0A9P4LZJ6"/>
<sequence>MQFSIYTIAFFAALTAAAPRQKTSAEKAAAHTFSEPVFSKLTEADIEKRKVDAEETATLMKRNKDYVSSCGGGDSGLWMPVRDITTSTNVFDGYKDAVESWCYHATHSSDGSTTTISKGNKYSFTVSDGYYSTDGTPVHVDIEVHNKELSSYTLNEGNCKTYLMMMTKANGNGKVNGDTCFKTGTAEGQKNTLITHGGSYQLADSEVSFHAFIKTGSS</sequence>
<dbReference type="Proteomes" id="UP000799776">
    <property type="component" value="Unassembled WGS sequence"/>
</dbReference>
<comment type="caution">
    <text evidence="2">The sequence shown here is derived from an EMBL/GenBank/DDBJ whole genome shotgun (WGS) entry which is preliminary data.</text>
</comment>
<keyword evidence="3" id="KW-1185">Reference proteome</keyword>
<dbReference type="OrthoDB" id="4153866at2759"/>
<proteinExistence type="predicted"/>
<name>A0A9P4LZJ6_9PEZI</name>
<evidence type="ECO:0000313" key="3">
    <source>
        <dbReference type="Proteomes" id="UP000799776"/>
    </source>
</evidence>
<feature type="signal peptide" evidence="1">
    <location>
        <begin position="1"/>
        <end position="25"/>
    </location>
</feature>
<keyword evidence="1" id="KW-0732">Signal</keyword>
<evidence type="ECO:0000256" key="1">
    <source>
        <dbReference type="SAM" id="SignalP"/>
    </source>
</evidence>
<dbReference type="EMBL" id="ML978711">
    <property type="protein sequence ID" value="KAF2091483.1"/>
    <property type="molecule type" value="Genomic_DNA"/>
</dbReference>